<dbReference type="GO" id="GO:0003824">
    <property type="term" value="F:catalytic activity"/>
    <property type="evidence" value="ECO:0007669"/>
    <property type="project" value="InterPro"/>
</dbReference>
<proteinExistence type="predicted"/>
<name>A0A176XFN2_AGRTU</name>
<gene>
    <name evidence="1" type="ORF">A7J57_22415</name>
</gene>
<dbReference type="Gene3D" id="3.20.20.60">
    <property type="entry name" value="Phosphoenolpyruvate-binding domains"/>
    <property type="match status" value="1"/>
</dbReference>
<dbReference type="SUPFAM" id="SSF51621">
    <property type="entry name" value="Phosphoenolpyruvate/pyruvate domain"/>
    <property type="match status" value="1"/>
</dbReference>
<dbReference type="InterPro" id="IPR040442">
    <property type="entry name" value="Pyrv_kinase-like_dom_sf"/>
</dbReference>
<accession>A0A176XFN2</accession>
<dbReference type="Proteomes" id="UP000077098">
    <property type="component" value="Unassembled WGS sequence"/>
</dbReference>
<dbReference type="Pfam" id="PF13714">
    <property type="entry name" value="PEP_mutase"/>
    <property type="match status" value="1"/>
</dbReference>
<dbReference type="EMBL" id="LXPS01000006">
    <property type="protein sequence ID" value="OAE48431.1"/>
    <property type="molecule type" value="Genomic_DNA"/>
</dbReference>
<dbReference type="AlphaFoldDB" id="A0A176XFN2"/>
<organism evidence="1 2">
    <name type="scientific">Agrobacterium tumefaciens</name>
    <dbReference type="NCBI Taxonomy" id="358"/>
    <lineage>
        <taxon>Bacteria</taxon>
        <taxon>Pseudomonadati</taxon>
        <taxon>Pseudomonadota</taxon>
        <taxon>Alphaproteobacteria</taxon>
        <taxon>Hyphomicrobiales</taxon>
        <taxon>Rhizobiaceae</taxon>
        <taxon>Rhizobium/Agrobacterium group</taxon>
        <taxon>Agrobacterium</taxon>
        <taxon>Agrobacterium tumefaciens complex</taxon>
    </lineage>
</organism>
<evidence type="ECO:0000313" key="1">
    <source>
        <dbReference type="EMBL" id="OAE48431.1"/>
    </source>
</evidence>
<evidence type="ECO:0000313" key="2">
    <source>
        <dbReference type="Proteomes" id="UP000077098"/>
    </source>
</evidence>
<comment type="caution">
    <text evidence="1">The sequence shown here is derived from an EMBL/GenBank/DDBJ whole genome shotgun (WGS) entry which is preliminary data.</text>
</comment>
<reference evidence="1 2" key="1">
    <citation type="submission" date="2016-05" db="EMBL/GenBank/DDBJ databases">
        <authorList>
            <person name="Lavstsen T."/>
            <person name="Jespersen J.S."/>
        </authorList>
    </citation>
    <scope>NUCLEOTIDE SEQUENCE [LARGE SCALE GENOMIC DNA]</scope>
    <source>
        <strain evidence="1 2">KCJ1736</strain>
    </source>
</reference>
<sequence length="85" mass="9127">MELRIVGIGFENEIGDACGLYGAECQAARIRAVRHSTGSTGVPASINARTDVFLKADQDTAHADFVEEALVREPQPALTAFSFMD</sequence>
<protein>
    <submittedName>
        <fullName evidence="1">Uncharacterized protein</fullName>
    </submittedName>
</protein>
<dbReference type="InterPro" id="IPR015813">
    <property type="entry name" value="Pyrv/PenolPyrv_kinase-like_dom"/>
</dbReference>